<evidence type="ECO:0000313" key="6">
    <source>
        <dbReference type="EMBL" id="KAJ1607083.1"/>
    </source>
</evidence>
<dbReference type="InterPro" id="IPR027417">
    <property type="entry name" value="P-loop_NTPase"/>
</dbReference>
<keyword evidence="4" id="KW-0408">Iron</keyword>
<reference evidence="6" key="1">
    <citation type="submission" date="2022-10" db="EMBL/GenBank/DDBJ databases">
        <title>Adaptive evolution leads to modifications in subtelomeric GC content in a zoonotic Cryptosporidium species.</title>
        <authorList>
            <person name="Li J."/>
            <person name="Feng Y."/>
            <person name="Xiao L."/>
        </authorList>
    </citation>
    <scope>NUCLEOTIDE SEQUENCE</scope>
    <source>
        <strain evidence="6">25894</strain>
    </source>
</reference>
<evidence type="ECO:0000256" key="5">
    <source>
        <dbReference type="ARBA" id="ARBA00023014"/>
    </source>
</evidence>
<keyword evidence="2" id="KW-0547">Nucleotide-binding</keyword>
<dbReference type="SUPFAM" id="SSF52540">
    <property type="entry name" value="P-loop containing nucleoside triphosphate hydrolases"/>
    <property type="match status" value="1"/>
</dbReference>
<dbReference type="InterPro" id="IPR019591">
    <property type="entry name" value="Mrp/NBP35_ATP-bd"/>
</dbReference>
<keyword evidence="1" id="KW-0479">Metal-binding</keyword>
<dbReference type="EMBL" id="JAPCXB010000125">
    <property type="protein sequence ID" value="KAJ1607083.1"/>
    <property type="molecule type" value="Genomic_DNA"/>
</dbReference>
<dbReference type="PANTHER" id="PTHR23264">
    <property type="entry name" value="NUCLEOTIDE-BINDING PROTEIN NBP35 YEAST -RELATED"/>
    <property type="match status" value="1"/>
</dbReference>
<dbReference type="Gene3D" id="3.40.50.300">
    <property type="entry name" value="P-loop containing nucleotide triphosphate hydrolases"/>
    <property type="match status" value="1"/>
</dbReference>
<name>A0ABQ8P4S3_9CRYT</name>
<evidence type="ECO:0000256" key="2">
    <source>
        <dbReference type="ARBA" id="ARBA00022741"/>
    </source>
</evidence>
<dbReference type="InterPro" id="IPR033756">
    <property type="entry name" value="YlxH/NBP35"/>
</dbReference>
<dbReference type="CDD" id="cd02037">
    <property type="entry name" value="Mrp_NBP35"/>
    <property type="match status" value="1"/>
</dbReference>
<sequence length="350" mass="38233">MKKISNSIPIFFGGFILGLLVKGFSKKYIGLIFRHLKSASVWPFNRKCILTPFEHQAHSSPQVNSCVGINSPDAGVADSCKGCPNASVCASKQTAEKYEKIENLSKVKNIVLILSGKGGVGKSTISAQLSWCLSLRKLNVGLLDIDICGPSAPKMLGVHNDDVHVSANGWSPVYVNDYLSVMSTAFLLPQSDDAVIWRGPKKNGLIKQFLSDVIWGELDFLVIDTPPGTSDEHLAIVSYLKGSNVNGAIIVTTPQEIALQDVRKEINFCKKVDLNIIGVVENMGIIFKNSEHESSVRDMCNKMEVNYLDKIPWDEKLLYACDSGLPICEQLPSSPSSIGIEKLADILTNH</sequence>
<evidence type="ECO:0000256" key="4">
    <source>
        <dbReference type="ARBA" id="ARBA00023004"/>
    </source>
</evidence>
<dbReference type="InterPro" id="IPR000808">
    <property type="entry name" value="Mrp-like_CS"/>
</dbReference>
<evidence type="ECO:0000256" key="3">
    <source>
        <dbReference type="ARBA" id="ARBA00022840"/>
    </source>
</evidence>
<evidence type="ECO:0000313" key="7">
    <source>
        <dbReference type="Proteomes" id="UP001071777"/>
    </source>
</evidence>
<keyword evidence="5" id="KW-0411">Iron-sulfur</keyword>
<organism evidence="6 7">
    <name type="scientific">Cryptosporidium canis</name>
    <dbReference type="NCBI Taxonomy" id="195482"/>
    <lineage>
        <taxon>Eukaryota</taxon>
        <taxon>Sar</taxon>
        <taxon>Alveolata</taxon>
        <taxon>Apicomplexa</taxon>
        <taxon>Conoidasida</taxon>
        <taxon>Coccidia</taxon>
        <taxon>Eucoccidiorida</taxon>
        <taxon>Eimeriorina</taxon>
        <taxon>Cryptosporidiidae</taxon>
        <taxon>Cryptosporidium</taxon>
    </lineage>
</organism>
<dbReference type="HAMAP" id="MF_02040">
    <property type="entry name" value="Mrp_NBP35"/>
    <property type="match status" value="1"/>
</dbReference>
<dbReference type="PANTHER" id="PTHR23264:SF19">
    <property type="entry name" value="CYTOSOLIC FE-S CLUSTER ASSEMBLY FACTOR NUBP2"/>
    <property type="match status" value="1"/>
</dbReference>
<proteinExistence type="inferred from homology"/>
<dbReference type="Pfam" id="PF10609">
    <property type="entry name" value="ParA"/>
    <property type="match status" value="1"/>
</dbReference>
<evidence type="ECO:0000256" key="1">
    <source>
        <dbReference type="ARBA" id="ARBA00022723"/>
    </source>
</evidence>
<comment type="caution">
    <text evidence="6">The sequence shown here is derived from an EMBL/GenBank/DDBJ whole genome shotgun (WGS) entry which is preliminary data.</text>
</comment>
<dbReference type="Proteomes" id="UP001071777">
    <property type="component" value="Unassembled WGS sequence"/>
</dbReference>
<gene>
    <name evidence="6" type="ORF">OJ252_2932</name>
</gene>
<keyword evidence="7" id="KW-1185">Reference proteome</keyword>
<protein>
    <submittedName>
        <fullName evidence="6">MRP like MinD</fullName>
    </submittedName>
</protein>
<accession>A0ABQ8P4S3</accession>
<dbReference type="PROSITE" id="PS01215">
    <property type="entry name" value="MRP"/>
    <property type="match status" value="1"/>
</dbReference>
<keyword evidence="3" id="KW-0067">ATP-binding</keyword>